<reference evidence="7 8" key="1">
    <citation type="journal article" date="2022" name="Gigascience">
        <title>A chromosome-level genome assembly and annotation of the desert horned lizard, Phrynosoma platyrhinos, provides insight into chromosomal rearrangements among reptiles.</title>
        <authorList>
            <person name="Koochekian N."/>
            <person name="Ascanio A."/>
            <person name="Farleigh K."/>
            <person name="Card D.C."/>
            <person name="Schield D.R."/>
            <person name="Castoe T.A."/>
            <person name="Jezkova T."/>
        </authorList>
    </citation>
    <scope>NUCLEOTIDE SEQUENCE [LARGE SCALE GENOMIC DNA]</scope>
    <source>
        <strain evidence="7">NK-2021</strain>
    </source>
</reference>
<evidence type="ECO:0000259" key="6">
    <source>
        <dbReference type="PROSITE" id="PS51999"/>
    </source>
</evidence>
<feature type="region of interest" description="Disordered" evidence="5">
    <location>
        <begin position="1972"/>
        <end position="1998"/>
    </location>
</feature>
<dbReference type="PANTHER" id="PTHR28535:SF1">
    <property type="entry name" value="PROTEIN ZGRF1"/>
    <property type="match status" value="1"/>
</dbReference>
<dbReference type="PROSITE" id="PS51999">
    <property type="entry name" value="ZF_GRF"/>
    <property type="match status" value="1"/>
</dbReference>
<dbReference type="InterPro" id="IPR018838">
    <property type="entry name" value="ZGRF1-like_N"/>
</dbReference>
<keyword evidence="1" id="KW-0479">Metal-binding</keyword>
<dbReference type="InterPro" id="IPR010666">
    <property type="entry name" value="Znf_GRF"/>
</dbReference>
<gene>
    <name evidence="7" type="ORF">JD844_026579</name>
</gene>
<organism evidence="7 8">
    <name type="scientific">Phrynosoma platyrhinos</name>
    <name type="common">Desert horned lizard</name>
    <dbReference type="NCBI Taxonomy" id="52577"/>
    <lineage>
        <taxon>Eukaryota</taxon>
        <taxon>Metazoa</taxon>
        <taxon>Chordata</taxon>
        <taxon>Craniata</taxon>
        <taxon>Vertebrata</taxon>
        <taxon>Euteleostomi</taxon>
        <taxon>Lepidosauria</taxon>
        <taxon>Squamata</taxon>
        <taxon>Bifurcata</taxon>
        <taxon>Unidentata</taxon>
        <taxon>Episquamata</taxon>
        <taxon>Toxicofera</taxon>
        <taxon>Iguania</taxon>
        <taxon>Phrynosomatidae</taxon>
        <taxon>Phrynosomatinae</taxon>
        <taxon>Phrynosoma</taxon>
    </lineage>
</organism>
<accession>A0ABQ7SF08</accession>
<protein>
    <recommendedName>
        <fullName evidence="6">GRF-type domain-containing protein</fullName>
    </recommendedName>
</protein>
<dbReference type="CDD" id="cd18808">
    <property type="entry name" value="SF1_C_Upf1"/>
    <property type="match status" value="1"/>
</dbReference>
<keyword evidence="3" id="KW-0862">Zinc</keyword>
<dbReference type="InterPro" id="IPR041677">
    <property type="entry name" value="DNA2/NAM7_AAA_11"/>
</dbReference>
<sequence length="1998" mass="224312">MVPEGLFSYTLVLYTHQKTKKSKVWQDGILKATVGGNKAILCDERGQVLDSIFVKFKVKPGDDLECDKYLITVESEKVSETGYSDQPKNTEGPKLIRNNLKSFTCSSLHLPAGLKRKYMGFKGPRQLEKKTMIEEPVAPVSPKSKGTYSSFPSEFYASSPLFSVPCKKKKEAYQLPSNEDDFIKNDGDTACVTFSHFSEENDMVLNKNCNADPGHFKPILQMNSGVDKIDYCSNSNEVVSQKIRSKAEILTILNMEQKHSKAPGMETTASLKNLPSTLIKTEFHQESLSPCEPSRTTGCLFQEKVIPFLRCTDNANKKTTEHKQPVHSSEKKRTKNQWDIYLPCPLRKQIDEAEIDDAECNQDVGDLQPFLKDLKESVTDNGSEYSADHEIISQLPLLGINTYPVTENSVKNHPQRFVQPERVVSKESNTEAVPSFDSIHYSKCLGASKTLEEKHSKPKKHMMTDNLEAFCHQSQNDSSPVINFSDSSVCGNIYDPTQQFAEVNFNLLETLDFSDTEVDELSGNSMILQGPSCFKEKSKTNIKNNHKENLSNGSENDILQSTFLQDKELNYISGSQSMQLCNEIAEMSNRIKENSAILNFLKEPGHSKVVAVDKKRDANSTINQNLGHHGNLVCTDRDLLTESDVPREGIDNEYPDQTIQLQKTNIPPHVTASSDSCFLEKSNEKSKKVREHNDQPVDICDNMKPVNSLLPITEKGNSSNSFCQYASPKDSASEINDELSFRPLSEALTCKTLDKSEMSKIELENAADVLNCSSKPNEENEKDSISLKPVDSFSLLPLENGFSLISSLTKHSTALEMIEELNMENTGILFQRDEPTEKHELIGPEAEQNFAEEVEFHGYQLKGSAASGLMIRQHCLPLILNQNVNMTEFEIAAEDSNFSSAREPESPVLSGFLKVLGSNNLSEDEFHVADENINKEFNFVKEEVSNVFLPFNETSKPGSQITTNSPSNLNLDFTTCGSRDLNMIFSKEWTPSQMSDFHFASDSSSKKTALDVQEQEFQMFRTVPDLPVDNTRNLFRVEESTGLGNDDMSICLPSLRTRIPFVTVPVDDKSSDPEVCSSVKINEQAQQSFSFSEVSMYDKSKTSGPEDRMCETSVAKKRIENRHRVLTQCAFPNVSEQKKASKWEKYQNTMFSNLRTQNSSEVAMTDDIREETGLGMQMDDTGASWNYALNNSSPDSMHQKTMKSMLCKQLGNLSSQDSVSERKKLSLQLNQKFSTEEAAKVLEHLNVLLFELSQKFHKALEKVDISFYTSVKGEQGQEHSAPLCNHKIATKLVTVKKEGRNKGRLFYACDAPKADRCNFFKWLDDVQPTQMENRSSVVLHDVKSIGTYLRCQKIPLYEECQLLMRKTFDIQRKQFSKLKKFNFAKFSFDDDSKTKLYLKLNRKEHSSVYSKDDLWVVSKTLHFEPLDTFIACSVFFGPSSSNEVELVPLKGYSPSNWCSNMVVHALLVCNASTELTTLRNIEEHLNSATLPILQHLLAKPCKNISPSKRVRKKYFKPPALNTNIITSGVLSPEIMMNLANKMIETFQLNKDQSVALTQIGAMMTLQEIEIGKQCVLPITVIHGVFGSGKSYLLAIVILFLIEVFEAREATNSKGPAPWKVLISSSTNVAVDRVLLCLLDLGFEEFIRVGSIRKIAKPVLPYSLHAGSGPESEQLKELLALMKEDLTPAEKVYVRRTIEHHKLGTNKALLQQVKVVGATCAACPFPCMKNLKFPIVILDECSQMTEPASLLPVARFECEKLILVGDPKQLPPTIQGSESAHGNGLEQTLFDRLCFMGYDPVLLRTQYRCHPAISAIANDLFYEGNLLNGISEMERSPLIDWLPTLCFYNVNGLEQICNLLGAVQSDDSKIKAVQVSTVDAFQGAEKEIIVLSCVRTRQVGFIDSEKRVNVALTRGKRHLLIVGNLNCLRKNKVWGNVIRHCTEKKNGLQHVSQCEQRLNDIIKSYLERKKAEETNKQLEKSKSKSFSQNVNGSKCASSM</sequence>
<dbReference type="SUPFAM" id="SSF52540">
    <property type="entry name" value="P-loop containing nucleoside triphosphate hydrolases"/>
    <property type="match status" value="1"/>
</dbReference>
<keyword evidence="8" id="KW-1185">Reference proteome</keyword>
<proteinExistence type="predicted"/>
<dbReference type="Pfam" id="PF13086">
    <property type="entry name" value="AAA_11"/>
    <property type="match status" value="1"/>
</dbReference>
<dbReference type="Pfam" id="PF13087">
    <property type="entry name" value="AAA_12"/>
    <property type="match status" value="2"/>
</dbReference>
<name>A0ABQ7SF08_PHRPL</name>
<dbReference type="InterPro" id="IPR041679">
    <property type="entry name" value="DNA2/NAM7-like_C"/>
</dbReference>
<comment type="caution">
    <text evidence="7">The sequence shown here is derived from an EMBL/GenBank/DDBJ whole genome shotgun (WGS) entry which is preliminary data.</text>
</comment>
<keyword evidence="2 4" id="KW-0863">Zinc-finger</keyword>
<dbReference type="InterPro" id="IPR052800">
    <property type="entry name" value="DNA_Repair_Helicase_ZGRF1"/>
</dbReference>
<dbReference type="Gene3D" id="3.40.50.300">
    <property type="entry name" value="P-loop containing nucleotide triphosphate hydrolases"/>
    <property type="match status" value="3"/>
</dbReference>
<dbReference type="Proteomes" id="UP000826234">
    <property type="component" value="Unassembled WGS sequence"/>
</dbReference>
<feature type="compositionally biased region" description="Polar residues" evidence="5">
    <location>
        <begin position="1983"/>
        <end position="1998"/>
    </location>
</feature>
<evidence type="ECO:0000256" key="2">
    <source>
        <dbReference type="ARBA" id="ARBA00022771"/>
    </source>
</evidence>
<dbReference type="Pfam" id="PF06839">
    <property type="entry name" value="Zn_ribbon_GRF"/>
    <property type="match status" value="1"/>
</dbReference>
<evidence type="ECO:0000313" key="7">
    <source>
        <dbReference type="EMBL" id="KAH0615930.1"/>
    </source>
</evidence>
<dbReference type="EMBL" id="JAIPUX010005290">
    <property type="protein sequence ID" value="KAH0615930.1"/>
    <property type="molecule type" value="Genomic_DNA"/>
</dbReference>
<dbReference type="InterPro" id="IPR027417">
    <property type="entry name" value="P-loop_NTPase"/>
</dbReference>
<dbReference type="InterPro" id="IPR047187">
    <property type="entry name" value="SF1_C_Upf1"/>
</dbReference>
<evidence type="ECO:0000256" key="4">
    <source>
        <dbReference type="PROSITE-ProRule" id="PRU01343"/>
    </source>
</evidence>
<evidence type="ECO:0000256" key="5">
    <source>
        <dbReference type="SAM" id="MobiDB-lite"/>
    </source>
</evidence>
<feature type="domain" description="GRF-type" evidence="6">
    <location>
        <begin position="1284"/>
        <end position="1326"/>
    </location>
</feature>
<evidence type="ECO:0000256" key="1">
    <source>
        <dbReference type="ARBA" id="ARBA00022723"/>
    </source>
</evidence>
<dbReference type="PANTHER" id="PTHR28535">
    <property type="entry name" value="ZINC FINGER GRF-TYPE CONTAINING 1"/>
    <property type="match status" value="1"/>
</dbReference>
<evidence type="ECO:0000313" key="8">
    <source>
        <dbReference type="Proteomes" id="UP000826234"/>
    </source>
</evidence>
<dbReference type="Pfam" id="PF10382">
    <property type="entry name" value="ZGRF1-like_N"/>
    <property type="match status" value="1"/>
</dbReference>
<feature type="compositionally biased region" description="Basic and acidic residues" evidence="5">
    <location>
        <begin position="1972"/>
        <end position="1981"/>
    </location>
</feature>
<evidence type="ECO:0000256" key="3">
    <source>
        <dbReference type="ARBA" id="ARBA00022833"/>
    </source>
</evidence>